<feature type="compositionally biased region" description="Polar residues" evidence="1">
    <location>
        <begin position="204"/>
        <end position="218"/>
    </location>
</feature>
<feature type="transmembrane region" description="Helical" evidence="2">
    <location>
        <begin position="118"/>
        <end position="143"/>
    </location>
</feature>
<evidence type="ECO:0000313" key="4">
    <source>
        <dbReference type="Proteomes" id="UP000030746"/>
    </source>
</evidence>
<keyword evidence="4" id="KW-1185">Reference proteome</keyword>
<evidence type="ECO:0000256" key="1">
    <source>
        <dbReference type="SAM" id="MobiDB-lite"/>
    </source>
</evidence>
<dbReference type="CTD" id="20236957"/>
<name>V4B3K5_LOTGI</name>
<evidence type="ECO:0000313" key="3">
    <source>
        <dbReference type="EMBL" id="ESP04943.1"/>
    </source>
</evidence>
<dbReference type="Proteomes" id="UP000030746">
    <property type="component" value="Unassembled WGS sequence"/>
</dbReference>
<feature type="transmembrane region" description="Helical" evidence="2">
    <location>
        <begin position="87"/>
        <end position="112"/>
    </location>
</feature>
<feature type="transmembrane region" description="Helical" evidence="2">
    <location>
        <begin position="56"/>
        <end position="75"/>
    </location>
</feature>
<dbReference type="AlphaFoldDB" id="V4B3K5"/>
<dbReference type="EMBL" id="KB199651">
    <property type="protein sequence ID" value="ESP04943.1"/>
    <property type="molecule type" value="Genomic_DNA"/>
</dbReference>
<protein>
    <submittedName>
        <fullName evidence="3">Uncharacterized protein</fullName>
    </submittedName>
</protein>
<feature type="region of interest" description="Disordered" evidence="1">
    <location>
        <begin position="163"/>
        <end position="218"/>
    </location>
</feature>
<sequence length="218" mass="24200">MLMLCPHFFVLRLMKVSDYWEVFFSEGAGQQFEKESQDPEKIPSLLFMVKAFETPAYVSGFIALVLYLVKILCLIRCPDRKRLHLKAAYLTFSAIAGAAAGIGVIIFCVMLEKQKFTLGWAPALVGVGGFLHLSMACAGYLSWRNGPIDDDFFDEDDEAFLEKSPEIKKTNGPGRPNRPAPPPPPPPKPKPQIKPKPDALLLRSMSSPAPKTNEYNAV</sequence>
<organism evidence="3 4">
    <name type="scientific">Lottia gigantea</name>
    <name type="common">Giant owl limpet</name>
    <dbReference type="NCBI Taxonomy" id="225164"/>
    <lineage>
        <taxon>Eukaryota</taxon>
        <taxon>Metazoa</taxon>
        <taxon>Spiralia</taxon>
        <taxon>Lophotrochozoa</taxon>
        <taxon>Mollusca</taxon>
        <taxon>Gastropoda</taxon>
        <taxon>Patellogastropoda</taxon>
        <taxon>Lottioidea</taxon>
        <taxon>Lottiidae</taxon>
        <taxon>Lottia</taxon>
    </lineage>
</organism>
<gene>
    <name evidence="3" type="ORF">LOTGIDRAFT_156186</name>
</gene>
<keyword evidence="2" id="KW-1133">Transmembrane helix</keyword>
<keyword evidence="2" id="KW-0472">Membrane</keyword>
<dbReference type="HOGENOM" id="CLU_1268190_0_0_1"/>
<dbReference type="RefSeq" id="XP_009044452.1">
    <property type="nucleotide sequence ID" value="XM_009046204.1"/>
</dbReference>
<dbReference type="KEGG" id="lgi:LOTGIDRAFT_156186"/>
<feature type="compositionally biased region" description="Pro residues" evidence="1">
    <location>
        <begin position="176"/>
        <end position="194"/>
    </location>
</feature>
<dbReference type="OrthoDB" id="6157572at2759"/>
<keyword evidence="2" id="KW-0812">Transmembrane</keyword>
<reference evidence="3 4" key="1">
    <citation type="journal article" date="2013" name="Nature">
        <title>Insights into bilaterian evolution from three spiralian genomes.</title>
        <authorList>
            <person name="Simakov O."/>
            <person name="Marletaz F."/>
            <person name="Cho S.J."/>
            <person name="Edsinger-Gonzales E."/>
            <person name="Havlak P."/>
            <person name="Hellsten U."/>
            <person name="Kuo D.H."/>
            <person name="Larsson T."/>
            <person name="Lv J."/>
            <person name="Arendt D."/>
            <person name="Savage R."/>
            <person name="Osoegawa K."/>
            <person name="de Jong P."/>
            <person name="Grimwood J."/>
            <person name="Chapman J.A."/>
            <person name="Shapiro H."/>
            <person name="Aerts A."/>
            <person name="Otillar R.P."/>
            <person name="Terry A.Y."/>
            <person name="Boore J.L."/>
            <person name="Grigoriev I.V."/>
            <person name="Lindberg D.R."/>
            <person name="Seaver E.C."/>
            <person name="Weisblat D.A."/>
            <person name="Putnam N.H."/>
            <person name="Rokhsar D.S."/>
        </authorList>
    </citation>
    <scope>NUCLEOTIDE SEQUENCE [LARGE SCALE GENOMIC DNA]</scope>
</reference>
<evidence type="ECO:0000256" key="2">
    <source>
        <dbReference type="SAM" id="Phobius"/>
    </source>
</evidence>
<dbReference type="Gene3D" id="1.20.140.150">
    <property type="match status" value="1"/>
</dbReference>
<proteinExistence type="predicted"/>
<dbReference type="GeneID" id="20236957"/>
<accession>V4B3K5</accession>